<proteinExistence type="predicted"/>
<dbReference type="InterPro" id="IPR000281">
    <property type="entry name" value="HTH_RpiR"/>
</dbReference>
<dbReference type="PROSITE" id="PS51071">
    <property type="entry name" value="HTH_RPIR"/>
    <property type="match status" value="1"/>
</dbReference>
<dbReference type="SUPFAM" id="SSF46689">
    <property type="entry name" value="Homeodomain-like"/>
    <property type="match status" value="1"/>
</dbReference>
<dbReference type="PANTHER" id="PTHR30514:SF21">
    <property type="entry name" value="RPIR-FAMILY TRANSCRIPTIONAL REGULATOR"/>
    <property type="match status" value="1"/>
</dbReference>
<dbReference type="Gene3D" id="1.10.10.10">
    <property type="entry name" value="Winged helix-like DNA-binding domain superfamily/Winged helix DNA-binding domain"/>
    <property type="match status" value="1"/>
</dbReference>
<dbReference type="Gene3D" id="3.40.50.10490">
    <property type="entry name" value="Glucose-6-phosphate isomerase like protein, domain 1"/>
    <property type="match status" value="1"/>
</dbReference>
<dbReference type="InterPro" id="IPR047640">
    <property type="entry name" value="RpiR-like"/>
</dbReference>
<dbReference type="GO" id="GO:0003677">
    <property type="term" value="F:DNA binding"/>
    <property type="evidence" value="ECO:0007669"/>
    <property type="project" value="InterPro"/>
</dbReference>
<evidence type="ECO:0000313" key="3">
    <source>
        <dbReference type="Proteomes" id="UP000294843"/>
    </source>
</evidence>
<keyword evidence="3" id="KW-1185">Reference proteome</keyword>
<dbReference type="SUPFAM" id="SSF53697">
    <property type="entry name" value="SIS domain"/>
    <property type="match status" value="1"/>
</dbReference>
<protein>
    <submittedName>
        <fullName evidence="2">MurR/RpiR family transcriptional regulator</fullName>
    </submittedName>
</protein>
<dbReference type="GO" id="GO:1901135">
    <property type="term" value="P:carbohydrate derivative metabolic process"/>
    <property type="evidence" value="ECO:0007669"/>
    <property type="project" value="InterPro"/>
</dbReference>
<accession>A0A4R6BZD5</accession>
<dbReference type="RefSeq" id="WP_133451890.1">
    <property type="nucleotide sequence ID" value="NZ_SCWF01000006.1"/>
</dbReference>
<gene>
    <name evidence="2" type="ORF">ERX55_07190</name>
</gene>
<dbReference type="AlphaFoldDB" id="A0A4R6BZD5"/>
<organism evidence="2 3">
    <name type="scientific">Macrococcus bovicus</name>
    <dbReference type="NCBI Taxonomy" id="69968"/>
    <lineage>
        <taxon>Bacteria</taxon>
        <taxon>Bacillati</taxon>
        <taxon>Bacillota</taxon>
        <taxon>Bacilli</taxon>
        <taxon>Bacillales</taxon>
        <taxon>Staphylococcaceae</taxon>
        <taxon>Macrococcus</taxon>
    </lineage>
</organism>
<comment type="caution">
    <text evidence="2">The sequence shown here is derived from an EMBL/GenBank/DDBJ whole genome shotgun (WGS) entry which is preliminary data.</text>
</comment>
<evidence type="ECO:0000259" key="1">
    <source>
        <dbReference type="PROSITE" id="PS51071"/>
    </source>
</evidence>
<feature type="domain" description="HTH rpiR-type" evidence="1">
    <location>
        <begin position="2"/>
        <end position="78"/>
    </location>
</feature>
<dbReference type="Proteomes" id="UP000294843">
    <property type="component" value="Unassembled WGS sequence"/>
</dbReference>
<dbReference type="InterPro" id="IPR046348">
    <property type="entry name" value="SIS_dom_sf"/>
</dbReference>
<dbReference type="EMBL" id="SCWF01000006">
    <property type="protein sequence ID" value="TDM14029.1"/>
    <property type="molecule type" value="Genomic_DNA"/>
</dbReference>
<dbReference type="GO" id="GO:0003700">
    <property type="term" value="F:DNA-binding transcription factor activity"/>
    <property type="evidence" value="ECO:0007669"/>
    <property type="project" value="InterPro"/>
</dbReference>
<evidence type="ECO:0000313" key="2">
    <source>
        <dbReference type="EMBL" id="TDM14029.1"/>
    </source>
</evidence>
<dbReference type="GO" id="GO:0097367">
    <property type="term" value="F:carbohydrate derivative binding"/>
    <property type="evidence" value="ECO:0007669"/>
    <property type="project" value="InterPro"/>
</dbReference>
<dbReference type="InterPro" id="IPR009057">
    <property type="entry name" value="Homeodomain-like_sf"/>
</dbReference>
<sequence>MPVVLNQLQSIEHLLSPVEKRIAALIKESPLDFATLSGRALAEQAGVSESALVRFSQRIGFSGLREMKLALMRDVHMLEQVQALQSTDSTAMLLHQTFSALHEALKRTARLLDTTQIEQAAQIIHEARRLLIICREDEQAPALDFSLRLAELGIACDIVLTDERYVKLADYYNVTVIIGERQAGAPLAEHQIILISHQRPAGTYCHLQISYEDMRTRHLLYQAVMDVLYRKLCHLQAQ</sequence>
<name>A0A4R6BZD5_9STAP</name>
<dbReference type="InterPro" id="IPR036388">
    <property type="entry name" value="WH-like_DNA-bd_sf"/>
</dbReference>
<dbReference type="PANTHER" id="PTHR30514">
    <property type="entry name" value="GLUCOKINASE"/>
    <property type="match status" value="1"/>
</dbReference>
<dbReference type="OrthoDB" id="370421at2"/>
<reference evidence="2 3" key="1">
    <citation type="submission" date="2019-01" db="EMBL/GenBank/DDBJ databases">
        <title>Draft genome sequences of the type strains of six Macrococcus species.</title>
        <authorList>
            <person name="Mazhar S."/>
            <person name="Altermann E."/>
            <person name="Hill C."/>
            <person name="Mcauliffe O."/>
        </authorList>
    </citation>
    <scope>NUCLEOTIDE SEQUENCE [LARGE SCALE GENOMIC DNA]</scope>
    <source>
        <strain evidence="2 3">ATCC 51825</strain>
    </source>
</reference>
<dbReference type="Pfam" id="PF01418">
    <property type="entry name" value="HTH_6"/>
    <property type="match status" value="1"/>
</dbReference>